<dbReference type="Proteomes" id="UP000318065">
    <property type="component" value="Chromosome"/>
</dbReference>
<protein>
    <recommendedName>
        <fullName evidence="5">Peptide methionine sulfoxide reductase MsrA</fullName>
        <shortName evidence="5">Protein-methionine-S-oxide reductase</shortName>
        <ecNumber evidence="5">1.8.4.11</ecNumber>
    </recommendedName>
    <alternativeName>
        <fullName evidence="5">Peptide-methionine (S)-S-oxide reductase</fullName>
        <shortName evidence="5">Peptide Met(O) reductase</shortName>
    </alternativeName>
</protein>
<dbReference type="AlphaFoldDB" id="A0A510HJH3"/>
<dbReference type="SUPFAM" id="SSF55068">
    <property type="entry name" value="Peptide methionine sulfoxide reductase"/>
    <property type="match status" value="1"/>
</dbReference>
<dbReference type="EMBL" id="AP019791">
    <property type="protein sequence ID" value="BBL80156.1"/>
    <property type="molecule type" value="Genomic_DNA"/>
</dbReference>
<evidence type="ECO:0000256" key="1">
    <source>
        <dbReference type="ARBA" id="ARBA00005591"/>
    </source>
</evidence>
<dbReference type="InterPro" id="IPR002569">
    <property type="entry name" value="Met_Sox_Rdtase_MsrA_dom"/>
</dbReference>
<keyword evidence="2 5" id="KW-0560">Oxidoreductase</keyword>
<dbReference type="NCBIfam" id="TIGR00401">
    <property type="entry name" value="msrA"/>
    <property type="match status" value="1"/>
</dbReference>
<evidence type="ECO:0000256" key="2">
    <source>
        <dbReference type="ARBA" id="ARBA00023002"/>
    </source>
</evidence>
<dbReference type="GO" id="GO:0008113">
    <property type="term" value="F:peptide-methionine (S)-S-oxide reductase activity"/>
    <property type="evidence" value="ECO:0007669"/>
    <property type="project" value="UniProtKB-UniRule"/>
</dbReference>
<evidence type="ECO:0000259" key="6">
    <source>
        <dbReference type="Pfam" id="PF01625"/>
    </source>
</evidence>
<dbReference type="PANTHER" id="PTHR43774:SF1">
    <property type="entry name" value="PEPTIDE METHIONINE SULFOXIDE REDUCTASE MSRA 2"/>
    <property type="match status" value="1"/>
</dbReference>
<organism evidence="7 8">
    <name type="scientific">Rubrobacter xylanophilus</name>
    <dbReference type="NCBI Taxonomy" id="49319"/>
    <lineage>
        <taxon>Bacteria</taxon>
        <taxon>Bacillati</taxon>
        <taxon>Actinomycetota</taxon>
        <taxon>Rubrobacteria</taxon>
        <taxon>Rubrobacterales</taxon>
        <taxon>Rubrobacteraceae</taxon>
        <taxon>Rubrobacter</taxon>
    </lineage>
</organism>
<comment type="catalytic activity">
    <reaction evidence="4 5">
        <text>[thioredoxin]-disulfide + L-methionine + H2O = L-methionine (S)-S-oxide + [thioredoxin]-dithiol</text>
        <dbReference type="Rhea" id="RHEA:19993"/>
        <dbReference type="Rhea" id="RHEA-COMP:10698"/>
        <dbReference type="Rhea" id="RHEA-COMP:10700"/>
        <dbReference type="ChEBI" id="CHEBI:15377"/>
        <dbReference type="ChEBI" id="CHEBI:29950"/>
        <dbReference type="ChEBI" id="CHEBI:50058"/>
        <dbReference type="ChEBI" id="CHEBI:57844"/>
        <dbReference type="ChEBI" id="CHEBI:58772"/>
        <dbReference type="EC" id="1.8.4.11"/>
    </reaction>
</comment>
<evidence type="ECO:0000313" key="7">
    <source>
        <dbReference type="EMBL" id="BBL80156.1"/>
    </source>
</evidence>
<evidence type="ECO:0000313" key="8">
    <source>
        <dbReference type="Proteomes" id="UP000318065"/>
    </source>
</evidence>
<dbReference type="RefSeq" id="WP_143528194.1">
    <property type="nucleotide sequence ID" value="NZ_AP019791.1"/>
</dbReference>
<proteinExistence type="inferred from homology"/>
<evidence type="ECO:0000256" key="3">
    <source>
        <dbReference type="ARBA" id="ARBA00047806"/>
    </source>
</evidence>
<comment type="catalytic activity">
    <reaction evidence="3 5">
        <text>L-methionyl-[protein] + [thioredoxin]-disulfide + H2O = L-methionyl-(S)-S-oxide-[protein] + [thioredoxin]-dithiol</text>
        <dbReference type="Rhea" id="RHEA:14217"/>
        <dbReference type="Rhea" id="RHEA-COMP:10698"/>
        <dbReference type="Rhea" id="RHEA-COMP:10700"/>
        <dbReference type="Rhea" id="RHEA-COMP:12313"/>
        <dbReference type="Rhea" id="RHEA-COMP:12315"/>
        <dbReference type="ChEBI" id="CHEBI:15377"/>
        <dbReference type="ChEBI" id="CHEBI:16044"/>
        <dbReference type="ChEBI" id="CHEBI:29950"/>
        <dbReference type="ChEBI" id="CHEBI:44120"/>
        <dbReference type="ChEBI" id="CHEBI:50058"/>
        <dbReference type="EC" id="1.8.4.11"/>
    </reaction>
</comment>
<dbReference type="Gene3D" id="3.30.1060.10">
    <property type="entry name" value="Peptide methionine sulphoxide reductase MsrA"/>
    <property type="match status" value="1"/>
</dbReference>
<dbReference type="PANTHER" id="PTHR43774">
    <property type="entry name" value="PEPTIDE METHIONINE SULFOXIDE REDUCTASE"/>
    <property type="match status" value="1"/>
</dbReference>
<name>A0A510HJH3_9ACTN</name>
<comment type="function">
    <text evidence="5">Has an important function as a repair enzyme for proteins that have been inactivated by oxidation. Catalyzes the reversible oxidation-reduction of methionine sulfoxide in proteins to methionine.</text>
</comment>
<feature type="domain" description="Peptide methionine sulphoxide reductase MsrA" evidence="6">
    <location>
        <begin position="7"/>
        <end position="160"/>
    </location>
</feature>
<gene>
    <name evidence="5 7" type="primary">msrA</name>
    <name evidence="7" type="ORF">RxyAA322_20100</name>
</gene>
<dbReference type="Pfam" id="PF01625">
    <property type="entry name" value="PMSR"/>
    <property type="match status" value="1"/>
</dbReference>
<dbReference type="GO" id="GO:0033744">
    <property type="term" value="F:L-methionine:thioredoxin-disulfide S-oxidoreductase activity"/>
    <property type="evidence" value="ECO:0007669"/>
    <property type="project" value="RHEA"/>
</dbReference>
<feature type="active site" evidence="5">
    <location>
        <position position="14"/>
    </location>
</feature>
<dbReference type="InterPro" id="IPR036509">
    <property type="entry name" value="Met_Sox_Rdtase_MsrA_sf"/>
</dbReference>
<reference evidence="7" key="1">
    <citation type="journal article" date="2019" name="Microbiol. Resour. Announc.">
        <title>Complete Genome Sequence of Rubrobacter xylanophilus Strain AA3-22, Isolated from Arima Onsen in Japan.</title>
        <authorList>
            <person name="Tomariguchi N."/>
            <person name="Miyazaki K."/>
        </authorList>
    </citation>
    <scope>NUCLEOTIDE SEQUENCE [LARGE SCALE GENOMIC DNA]</scope>
    <source>
        <strain evidence="7">AA3-22</strain>
    </source>
</reference>
<evidence type="ECO:0000256" key="4">
    <source>
        <dbReference type="ARBA" id="ARBA00048782"/>
    </source>
</evidence>
<accession>A0A510HJH3</accession>
<comment type="similarity">
    <text evidence="1 5">Belongs to the MsrA Met sulfoxide reductase family.</text>
</comment>
<sequence length="180" mass="20949">MDERLETATLGGGCFWCVEAVFDELRGVERVEPGYSGGHVENPTYEQVCTGRTGHAEVVRVWFDPRQISYRELLEVFFAVHDPTTKDRQGPDVGPQYRSVIFYHDEEQRRTAEEVISELEARGVWERPIVTEVAPFTAFYPAEEYHRDYFRRNPGQPYCQVVIAPKVAKFRKEYLQRLKA</sequence>
<keyword evidence="8" id="KW-1185">Reference proteome</keyword>
<dbReference type="HAMAP" id="MF_01401">
    <property type="entry name" value="MsrA"/>
    <property type="match status" value="1"/>
</dbReference>
<dbReference type="OrthoDB" id="4174719at2"/>
<evidence type="ECO:0000256" key="5">
    <source>
        <dbReference type="HAMAP-Rule" id="MF_01401"/>
    </source>
</evidence>
<dbReference type="EC" id="1.8.4.11" evidence="5"/>